<feature type="compositionally biased region" description="Low complexity" evidence="1">
    <location>
        <begin position="491"/>
        <end position="512"/>
    </location>
</feature>
<protein>
    <submittedName>
        <fullName evidence="2">Uncharacterized protein</fullName>
    </submittedName>
</protein>
<comment type="caution">
    <text evidence="2">The sequence shown here is derived from an EMBL/GenBank/DDBJ whole genome shotgun (WGS) entry which is preliminary data.</text>
</comment>
<dbReference type="EMBL" id="NWTC01000007">
    <property type="protein sequence ID" value="PDT47940.1"/>
    <property type="molecule type" value="Genomic_DNA"/>
</dbReference>
<sequence>MRKHLMADFVAVIRRTVDGLSENTPEMRGRVYEKARSAVRRQLENMTPRPSDDMINRQLNKLELAITEVESEHAEALPAIEETEAPETAEVLEKTEVLEPDAVEGPAEPESAAPVSPEPEPASAEAAEVEQGAAAEEHFEEAAPEAQQAVEEPAPAAEIAPAAEHEVPEQLEAEPPLETASDEHHQKPPAVVEEPETIPAEPQWGASAEQPAPEEVESWQQAPAEAVTAPEQQAVEAEEYERGEPAAEPEAVEPVSPEVQGTPEEPVSEEAPPVEETAPAKQDSSEWALPEWEDAPPGAPPSDPSPAPEAPRDEAVPEPERLGLHPVEPETSPPARRTGEEETAQAWSFDDSDPFAAPTEAKKDKPAEPDVSEWTWPVEKAPVASSEEERAGTAWNHIDDLLGLDEAGRRENGTAAVAKDEDHGSDVAPAAVSPRPASYRVGPKPSRFNAKSLAIGALILILLGGGGFAYWVNREAGNAWLSAMLAKIIPAGPETQTPPTGEGQPAGQPGEQSGTQEGTALPEDTSSKFTQRLLSDGSERDEGPAGANGTEMAQEGKSVAPQTEAGQPQSAAAGSQQAAAAQTAQPATNQDAGAPQTEVSIADGEKMFLYEERLGQSSPTAVPGAVAWSIKEESPGGDAKPEPAIQAQITVPDRGFTALMTIKRNVDPSLPASHVIEFVFSLPENFEGGAIEGVQRVSMKRTEQDRGDPLIAVPAKITDDFHMIALNDFAEAVGSNTELLRSRSWIDIPITYRNGRRALLTLEKGASGTEAFGKAMQAWSSIGGAAAASGQ</sequence>
<feature type="compositionally biased region" description="Low complexity" evidence="1">
    <location>
        <begin position="144"/>
        <end position="162"/>
    </location>
</feature>
<name>A0A2A6M066_RHIFR</name>
<dbReference type="AlphaFoldDB" id="A0A2A6M066"/>
<gene>
    <name evidence="2" type="ORF">CO661_11700</name>
</gene>
<feature type="compositionally biased region" description="Basic and acidic residues" evidence="1">
    <location>
        <begin position="310"/>
        <end position="323"/>
    </location>
</feature>
<evidence type="ECO:0000313" key="2">
    <source>
        <dbReference type="EMBL" id="PDT47940.1"/>
    </source>
</evidence>
<feature type="region of interest" description="Disordered" evidence="1">
    <location>
        <begin position="102"/>
        <end position="392"/>
    </location>
</feature>
<feature type="compositionally biased region" description="Low complexity" evidence="1">
    <location>
        <begin position="427"/>
        <end position="438"/>
    </location>
</feature>
<reference evidence="2 3" key="1">
    <citation type="submission" date="2017-09" db="EMBL/GenBank/DDBJ databases">
        <title>Comparative genomics of rhizobia isolated from Phaseolus vulgaris in China.</title>
        <authorList>
            <person name="Tong W."/>
        </authorList>
    </citation>
    <scope>NUCLEOTIDE SEQUENCE [LARGE SCALE GENOMIC DNA]</scope>
    <source>
        <strain evidence="2 3">PCH1</strain>
    </source>
</reference>
<dbReference type="Proteomes" id="UP000220353">
    <property type="component" value="Unassembled WGS sequence"/>
</dbReference>
<evidence type="ECO:0000256" key="1">
    <source>
        <dbReference type="SAM" id="MobiDB-lite"/>
    </source>
</evidence>
<feature type="compositionally biased region" description="Pro residues" evidence="1">
    <location>
        <begin position="297"/>
        <end position="309"/>
    </location>
</feature>
<feature type="region of interest" description="Disordered" evidence="1">
    <location>
        <begin position="413"/>
        <end position="440"/>
    </location>
</feature>
<feature type="compositionally biased region" description="Basic and acidic residues" evidence="1">
    <location>
        <begin position="413"/>
        <end position="425"/>
    </location>
</feature>
<feature type="region of interest" description="Disordered" evidence="1">
    <location>
        <begin position="491"/>
        <end position="596"/>
    </location>
</feature>
<proteinExistence type="predicted"/>
<evidence type="ECO:0000313" key="3">
    <source>
        <dbReference type="Proteomes" id="UP000220353"/>
    </source>
</evidence>
<feature type="compositionally biased region" description="Low complexity" evidence="1">
    <location>
        <begin position="103"/>
        <end position="134"/>
    </location>
</feature>
<organism evidence="2 3">
    <name type="scientific">Rhizobium fredii</name>
    <name type="common">Sinorhizobium fredii</name>
    <dbReference type="NCBI Taxonomy" id="380"/>
    <lineage>
        <taxon>Bacteria</taxon>
        <taxon>Pseudomonadati</taxon>
        <taxon>Pseudomonadota</taxon>
        <taxon>Alphaproteobacteria</taxon>
        <taxon>Hyphomicrobiales</taxon>
        <taxon>Rhizobiaceae</taxon>
        <taxon>Sinorhizobium/Ensifer group</taxon>
        <taxon>Sinorhizobium</taxon>
    </lineage>
</organism>
<feature type="compositionally biased region" description="Low complexity" evidence="1">
    <location>
        <begin position="565"/>
        <end position="588"/>
    </location>
</feature>
<feature type="compositionally biased region" description="Low complexity" evidence="1">
    <location>
        <begin position="246"/>
        <end position="280"/>
    </location>
</feature>
<accession>A0A2A6M066</accession>